<evidence type="ECO:0000256" key="1">
    <source>
        <dbReference type="PROSITE-ProRule" id="PRU00576"/>
    </source>
</evidence>
<dbReference type="InterPro" id="IPR036133">
    <property type="entry name" value="EB1_C_sf"/>
</dbReference>
<dbReference type="Proteomes" id="UP000041254">
    <property type="component" value="Unassembled WGS sequence"/>
</dbReference>
<reference evidence="3 4" key="1">
    <citation type="submission" date="2014-11" db="EMBL/GenBank/DDBJ databases">
        <authorList>
            <person name="Zhu J."/>
            <person name="Qi W."/>
            <person name="Song R."/>
        </authorList>
    </citation>
    <scope>NUCLEOTIDE SEQUENCE [LARGE SCALE GENOMIC DNA]</scope>
</reference>
<evidence type="ECO:0000313" key="3">
    <source>
        <dbReference type="EMBL" id="CEM32267.1"/>
    </source>
</evidence>
<feature type="domain" description="EB1 C-terminal" evidence="2">
    <location>
        <begin position="1"/>
        <end position="68"/>
    </location>
</feature>
<dbReference type="PROSITE" id="PS51230">
    <property type="entry name" value="EB1_C"/>
    <property type="match status" value="1"/>
</dbReference>
<accession>A0A0G4GPQ2</accession>
<keyword evidence="4" id="KW-1185">Reference proteome</keyword>
<evidence type="ECO:0000313" key="4">
    <source>
        <dbReference type="Proteomes" id="UP000041254"/>
    </source>
</evidence>
<dbReference type="EMBL" id="CDMY01000748">
    <property type="protein sequence ID" value="CEM32267.1"/>
    <property type="molecule type" value="Genomic_DNA"/>
</dbReference>
<dbReference type="GO" id="GO:0005874">
    <property type="term" value="C:microtubule"/>
    <property type="evidence" value="ECO:0007669"/>
    <property type="project" value="UniProtKB-KW"/>
</dbReference>
<dbReference type="Gene3D" id="1.20.5.1430">
    <property type="match status" value="1"/>
</dbReference>
<name>A0A0G4GPQ2_VITBC</name>
<dbReference type="VEuPathDB" id="CryptoDB:Vbra_979"/>
<organism evidence="3 4">
    <name type="scientific">Vitrella brassicaformis (strain CCMP3155)</name>
    <dbReference type="NCBI Taxonomy" id="1169540"/>
    <lineage>
        <taxon>Eukaryota</taxon>
        <taxon>Sar</taxon>
        <taxon>Alveolata</taxon>
        <taxon>Colpodellida</taxon>
        <taxon>Vitrellaceae</taxon>
        <taxon>Vitrella</taxon>
    </lineage>
</organism>
<keyword evidence="1" id="KW-0493">Microtubule</keyword>
<gene>
    <name evidence="3" type="ORF">Vbra_979</name>
</gene>
<dbReference type="AlphaFoldDB" id="A0A0G4GPQ2"/>
<dbReference type="OrthoDB" id="333830at2759"/>
<dbReference type="SUPFAM" id="SSF140612">
    <property type="entry name" value="EB1 dimerisation domain-like"/>
    <property type="match status" value="1"/>
</dbReference>
<protein>
    <recommendedName>
        <fullName evidence="2">EB1 C-terminal domain-containing protein</fullName>
    </recommendedName>
</protein>
<evidence type="ECO:0000259" key="2">
    <source>
        <dbReference type="PROSITE" id="PS51230"/>
    </source>
</evidence>
<sequence length="68" mass="8208">MERAAALERELQLRHIIMLRERNIYLDKLRMLERFGESRKWTSDDPVMRQTLAKLKTILYAESTDIDK</sequence>
<proteinExistence type="predicted"/>
<dbReference type="InterPro" id="IPR004953">
    <property type="entry name" value="EB1_C"/>
</dbReference>
<dbReference type="GO" id="GO:0008017">
    <property type="term" value="F:microtubule binding"/>
    <property type="evidence" value="ECO:0007669"/>
    <property type="project" value="InterPro"/>
</dbReference>
<dbReference type="InParanoid" id="A0A0G4GPQ2"/>